<keyword evidence="2" id="KW-0479">Metal-binding</keyword>
<evidence type="ECO:0000259" key="5">
    <source>
        <dbReference type="Pfam" id="PF03936"/>
    </source>
</evidence>
<evidence type="ECO:0000256" key="1">
    <source>
        <dbReference type="ARBA" id="ARBA00001946"/>
    </source>
</evidence>
<evidence type="ECO:0000259" key="4">
    <source>
        <dbReference type="Pfam" id="PF01397"/>
    </source>
</evidence>
<comment type="cofactor">
    <cofactor evidence="1">
        <name>Mg(2+)</name>
        <dbReference type="ChEBI" id="CHEBI:18420"/>
    </cofactor>
</comment>
<sequence>MALKLFNLPYDRFSLSHSKASRFQYPRTDIYYITRSHYNQLITCSSARTQVPQAAADTEKRSATCSYQPTTWSFSFLQSLKYDNADEIYKVKAKKLEEEVRDALINGDADLLNMLEMIDDIQRLGLKHRFEEDIKRKLDKVFSSRACFFSSPKSLHATALCFRLLRQHGYDISQDIFSSFMDNEGDLLACVHEDAKGMRSLYEASFLCFEGEDLLEKAFMTSTKKNLVTNTNSNNMENLVSGHQALELPLHRKIHLLVARDHIEAYSRRDDANPLLLELAKLNFNMVQSVLKRDLKEMSSWWNDLGLPNKLSFARDRLMECFFWTVGLAFEPQFSSCRKGLTKVTSFITVIDDIYDVYGTLEELEMFTEAVERWDVNALKNLPGYMKICFLALYNTVNEMAYDNLKEHGANVIPVLTKA</sequence>
<dbReference type="InterPro" id="IPR001906">
    <property type="entry name" value="Terpene_synth_N"/>
</dbReference>
<keyword evidence="3" id="KW-0460">Magnesium</keyword>
<proteinExistence type="predicted"/>
<dbReference type="GO" id="GO:0010333">
    <property type="term" value="F:terpene synthase activity"/>
    <property type="evidence" value="ECO:0007669"/>
    <property type="project" value="InterPro"/>
</dbReference>
<dbReference type="Pfam" id="PF03936">
    <property type="entry name" value="Terpene_synth_C"/>
    <property type="match status" value="1"/>
</dbReference>
<gene>
    <name evidence="6" type="primary">TPS12_2</name>
    <name evidence="6" type="ORF">Tsubulata_035873</name>
</gene>
<evidence type="ECO:0000256" key="2">
    <source>
        <dbReference type="ARBA" id="ARBA00022723"/>
    </source>
</evidence>
<dbReference type="Gene3D" id="1.50.10.130">
    <property type="entry name" value="Terpene synthase, N-terminal domain"/>
    <property type="match status" value="1"/>
</dbReference>
<dbReference type="GO" id="GO:0000287">
    <property type="term" value="F:magnesium ion binding"/>
    <property type="evidence" value="ECO:0007669"/>
    <property type="project" value="InterPro"/>
</dbReference>
<comment type="caution">
    <text evidence="6">The sequence shown here is derived from an EMBL/GenBank/DDBJ whole genome shotgun (WGS) entry which is preliminary data.</text>
</comment>
<evidence type="ECO:0000313" key="6">
    <source>
        <dbReference type="EMBL" id="KAJ4850699.1"/>
    </source>
</evidence>
<accession>A0A9Q0GI21</accession>
<dbReference type="InterPro" id="IPR036965">
    <property type="entry name" value="Terpene_synth_N_sf"/>
</dbReference>
<dbReference type="Pfam" id="PF01397">
    <property type="entry name" value="Terpene_synth"/>
    <property type="match status" value="1"/>
</dbReference>
<feature type="domain" description="Terpene synthase metal-binding" evidence="5">
    <location>
        <begin position="303"/>
        <end position="418"/>
    </location>
</feature>
<feature type="domain" description="Terpene synthase N-terminal" evidence="4">
    <location>
        <begin position="72"/>
        <end position="234"/>
    </location>
</feature>
<name>A0A9Q0GI21_9ROSI</name>
<protein>
    <submittedName>
        <fullName evidence="6">Terpene synthase 12</fullName>
    </submittedName>
</protein>
<dbReference type="SUPFAM" id="SSF48239">
    <property type="entry name" value="Terpenoid cyclases/Protein prenyltransferases"/>
    <property type="match status" value="1"/>
</dbReference>
<dbReference type="InterPro" id="IPR050148">
    <property type="entry name" value="Terpene_synthase-like"/>
</dbReference>
<dbReference type="Gene3D" id="1.10.600.10">
    <property type="entry name" value="Farnesyl Diphosphate Synthase"/>
    <property type="match status" value="1"/>
</dbReference>
<dbReference type="Proteomes" id="UP001141552">
    <property type="component" value="Unassembled WGS sequence"/>
</dbReference>
<dbReference type="SFLD" id="SFLDG01019">
    <property type="entry name" value="Terpene_Cyclase_Like_1_C_Termi"/>
    <property type="match status" value="1"/>
</dbReference>
<dbReference type="SUPFAM" id="SSF48576">
    <property type="entry name" value="Terpenoid synthases"/>
    <property type="match status" value="1"/>
</dbReference>
<dbReference type="GO" id="GO:0016114">
    <property type="term" value="P:terpenoid biosynthetic process"/>
    <property type="evidence" value="ECO:0007669"/>
    <property type="project" value="InterPro"/>
</dbReference>
<dbReference type="OrthoDB" id="1936865at2759"/>
<keyword evidence="7" id="KW-1185">Reference proteome</keyword>
<evidence type="ECO:0000256" key="3">
    <source>
        <dbReference type="ARBA" id="ARBA00022842"/>
    </source>
</evidence>
<feature type="non-terminal residue" evidence="6">
    <location>
        <position position="1"/>
    </location>
</feature>
<dbReference type="InterPro" id="IPR008930">
    <property type="entry name" value="Terpenoid_cyclase/PrenylTrfase"/>
</dbReference>
<dbReference type="AlphaFoldDB" id="A0A9Q0GI21"/>
<reference evidence="6" key="1">
    <citation type="submission" date="2022-02" db="EMBL/GenBank/DDBJ databases">
        <authorList>
            <person name="Henning P.M."/>
            <person name="McCubbin A.G."/>
            <person name="Shore J.S."/>
        </authorList>
    </citation>
    <scope>NUCLEOTIDE SEQUENCE</scope>
    <source>
        <strain evidence="6">F60SS</strain>
        <tissue evidence="6">Leaves</tissue>
    </source>
</reference>
<dbReference type="InterPro" id="IPR008949">
    <property type="entry name" value="Isoprenoid_synthase_dom_sf"/>
</dbReference>
<dbReference type="InterPro" id="IPR034741">
    <property type="entry name" value="Terpene_cyclase-like_1_C"/>
</dbReference>
<dbReference type="EMBL" id="JAKUCV010000250">
    <property type="protein sequence ID" value="KAJ4850699.1"/>
    <property type="molecule type" value="Genomic_DNA"/>
</dbReference>
<dbReference type="GO" id="GO:0120252">
    <property type="term" value="P:hydrocarbon metabolic process"/>
    <property type="evidence" value="ECO:0007669"/>
    <property type="project" value="UniProtKB-ARBA"/>
</dbReference>
<dbReference type="InterPro" id="IPR005630">
    <property type="entry name" value="Terpene_synthase_metal-bd"/>
</dbReference>
<dbReference type="PANTHER" id="PTHR31225:SF252">
    <property type="entry name" value="TERPENE SYNTHASE 12-RELATED"/>
    <property type="match status" value="1"/>
</dbReference>
<reference evidence="6" key="2">
    <citation type="journal article" date="2023" name="Plants (Basel)">
        <title>Annotation of the Turnera subulata (Passifloraceae) Draft Genome Reveals the S-Locus Evolved after the Divergence of Turneroideae from Passifloroideae in a Stepwise Manner.</title>
        <authorList>
            <person name="Henning P.M."/>
            <person name="Roalson E.H."/>
            <person name="Mir W."/>
            <person name="McCubbin A.G."/>
            <person name="Shore J.S."/>
        </authorList>
    </citation>
    <scope>NUCLEOTIDE SEQUENCE</scope>
    <source>
        <strain evidence="6">F60SS</strain>
    </source>
</reference>
<organism evidence="6 7">
    <name type="scientific">Turnera subulata</name>
    <dbReference type="NCBI Taxonomy" id="218843"/>
    <lineage>
        <taxon>Eukaryota</taxon>
        <taxon>Viridiplantae</taxon>
        <taxon>Streptophyta</taxon>
        <taxon>Embryophyta</taxon>
        <taxon>Tracheophyta</taxon>
        <taxon>Spermatophyta</taxon>
        <taxon>Magnoliopsida</taxon>
        <taxon>eudicotyledons</taxon>
        <taxon>Gunneridae</taxon>
        <taxon>Pentapetalae</taxon>
        <taxon>rosids</taxon>
        <taxon>fabids</taxon>
        <taxon>Malpighiales</taxon>
        <taxon>Passifloraceae</taxon>
        <taxon>Turnera</taxon>
    </lineage>
</organism>
<evidence type="ECO:0000313" key="7">
    <source>
        <dbReference type="Proteomes" id="UP001141552"/>
    </source>
</evidence>
<dbReference type="SFLD" id="SFLDS00005">
    <property type="entry name" value="Isoprenoid_Synthase_Type_I"/>
    <property type="match status" value="1"/>
</dbReference>
<dbReference type="PANTHER" id="PTHR31225">
    <property type="entry name" value="OS04G0344100 PROTEIN-RELATED"/>
    <property type="match status" value="1"/>
</dbReference>